<evidence type="ECO:0000259" key="5">
    <source>
        <dbReference type="Pfam" id="PF07638"/>
    </source>
</evidence>
<gene>
    <name evidence="6" type="ORF">LCGC14_1972710</name>
</gene>
<organism evidence="6">
    <name type="scientific">marine sediment metagenome</name>
    <dbReference type="NCBI Taxonomy" id="412755"/>
    <lineage>
        <taxon>unclassified sequences</taxon>
        <taxon>metagenomes</taxon>
        <taxon>ecological metagenomes</taxon>
    </lineage>
</organism>
<dbReference type="SUPFAM" id="SSF88659">
    <property type="entry name" value="Sigma3 and sigma4 domains of RNA polymerase sigma factors"/>
    <property type="match status" value="1"/>
</dbReference>
<dbReference type="NCBIfam" id="TIGR02999">
    <property type="entry name" value="Sig-70_X6"/>
    <property type="match status" value="1"/>
</dbReference>
<evidence type="ECO:0000256" key="1">
    <source>
        <dbReference type="ARBA" id="ARBA00010641"/>
    </source>
</evidence>
<dbReference type="InterPro" id="IPR053812">
    <property type="entry name" value="HTH_Sigma70_ECF-like"/>
</dbReference>
<dbReference type="InterPro" id="IPR013325">
    <property type="entry name" value="RNA_pol_sigma_r2"/>
</dbReference>
<evidence type="ECO:0000256" key="2">
    <source>
        <dbReference type="ARBA" id="ARBA00023015"/>
    </source>
</evidence>
<dbReference type="SUPFAM" id="SSF88946">
    <property type="entry name" value="Sigma2 domain of RNA polymerase sigma factors"/>
    <property type="match status" value="1"/>
</dbReference>
<dbReference type="PANTHER" id="PTHR43133:SF39">
    <property type="entry name" value="SIMILAR TO RNA POLYMERASE SIGMA-E FACTOR"/>
    <property type="match status" value="1"/>
</dbReference>
<accession>A0A0F9HPM0</accession>
<dbReference type="NCBIfam" id="TIGR02937">
    <property type="entry name" value="sigma70-ECF"/>
    <property type="match status" value="1"/>
</dbReference>
<feature type="domain" description="RNA polymerase sigma-70 ECF-like HTH" evidence="5">
    <location>
        <begin position="1"/>
        <end position="183"/>
    </location>
</feature>
<evidence type="ECO:0000256" key="4">
    <source>
        <dbReference type="ARBA" id="ARBA00023163"/>
    </source>
</evidence>
<dbReference type="InterPro" id="IPR036388">
    <property type="entry name" value="WH-like_DNA-bd_sf"/>
</dbReference>
<dbReference type="EMBL" id="LAZR01021926">
    <property type="protein sequence ID" value="KKL83640.1"/>
    <property type="molecule type" value="Genomic_DNA"/>
</dbReference>
<dbReference type="Pfam" id="PF07638">
    <property type="entry name" value="Sigma70_ECF"/>
    <property type="match status" value="1"/>
</dbReference>
<evidence type="ECO:0000313" key="6">
    <source>
        <dbReference type="EMBL" id="KKL83640.1"/>
    </source>
</evidence>
<keyword evidence="2" id="KW-0805">Transcription regulation</keyword>
<evidence type="ECO:0000256" key="3">
    <source>
        <dbReference type="ARBA" id="ARBA00023082"/>
    </source>
</evidence>
<dbReference type="GO" id="GO:0016987">
    <property type="term" value="F:sigma factor activity"/>
    <property type="evidence" value="ECO:0007669"/>
    <property type="project" value="UniProtKB-KW"/>
</dbReference>
<dbReference type="InterPro" id="IPR014284">
    <property type="entry name" value="RNA_pol_sigma-70_dom"/>
</dbReference>
<dbReference type="AlphaFoldDB" id="A0A0F9HPM0"/>
<reference evidence="6" key="1">
    <citation type="journal article" date="2015" name="Nature">
        <title>Complex archaea that bridge the gap between prokaryotes and eukaryotes.</title>
        <authorList>
            <person name="Spang A."/>
            <person name="Saw J.H."/>
            <person name="Jorgensen S.L."/>
            <person name="Zaremba-Niedzwiedzka K."/>
            <person name="Martijn J."/>
            <person name="Lind A.E."/>
            <person name="van Eijk R."/>
            <person name="Schleper C."/>
            <person name="Guy L."/>
            <person name="Ettema T.J."/>
        </authorList>
    </citation>
    <scope>NUCLEOTIDE SEQUENCE</scope>
</reference>
<comment type="caution">
    <text evidence="6">The sequence shown here is derived from an EMBL/GenBank/DDBJ whole genome shotgun (WGS) entry which is preliminary data.</text>
</comment>
<proteinExistence type="inferred from homology"/>
<keyword evidence="4" id="KW-0804">Transcription</keyword>
<dbReference type="GO" id="GO:0006352">
    <property type="term" value="P:DNA-templated transcription initiation"/>
    <property type="evidence" value="ECO:0007669"/>
    <property type="project" value="InterPro"/>
</dbReference>
<dbReference type="InterPro" id="IPR039425">
    <property type="entry name" value="RNA_pol_sigma-70-like"/>
</dbReference>
<dbReference type="InterPro" id="IPR011517">
    <property type="entry name" value="RNA_pol_sigma70_ECF-like"/>
</dbReference>
<dbReference type="InterPro" id="IPR013324">
    <property type="entry name" value="RNA_pol_sigma_r3/r4-like"/>
</dbReference>
<dbReference type="PANTHER" id="PTHR43133">
    <property type="entry name" value="RNA POLYMERASE ECF-TYPE SIGMA FACTO"/>
    <property type="match status" value="1"/>
</dbReference>
<name>A0A0F9HPM0_9ZZZZ</name>
<sequence>MTNVTRILRAIESGDREATDELLVVVYNELRGAAAQLLAGESPGQTLQATALVHEAYLRLVGSAEQHWEGRRHFFAAAAEAMRRILVDNARGKRRLKRGGGRKRVHIDLDKVDLAADETSDDLIALDEALAKLSEKDKAKADLVKLRYFAGLTGEQAAELLGISPATAKRYWSYARAWLYREITLSESEGCG</sequence>
<comment type="similarity">
    <text evidence="1">Belongs to the sigma-70 factor family. ECF subfamily.</text>
</comment>
<keyword evidence="3" id="KW-0731">Sigma factor</keyword>
<protein>
    <recommendedName>
        <fullName evidence="5">RNA polymerase sigma-70 ECF-like HTH domain-containing protein</fullName>
    </recommendedName>
</protein>
<dbReference type="Gene3D" id="1.10.10.10">
    <property type="entry name" value="Winged helix-like DNA-binding domain superfamily/Winged helix DNA-binding domain"/>
    <property type="match status" value="1"/>
</dbReference>